<dbReference type="EMBL" id="CATNWA010000082">
    <property type="protein sequence ID" value="CAI9532751.1"/>
    <property type="molecule type" value="Genomic_DNA"/>
</dbReference>
<protein>
    <submittedName>
        <fullName evidence="1">Uncharacterized protein</fullName>
    </submittedName>
</protein>
<reference evidence="1" key="1">
    <citation type="submission" date="2023-05" db="EMBL/GenBank/DDBJ databases">
        <authorList>
            <person name="Stuckert A."/>
        </authorList>
    </citation>
    <scope>NUCLEOTIDE SEQUENCE</scope>
</reference>
<organism evidence="1 2">
    <name type="scientific">Staurois parvus</name>
    <dbReference type="NCBI Taxonomy" id="386267"/>
    <lineage>
        <taxon>Eukaryota</taxon>
        <taxon>Metazoa</taxon>
        <taxon>Chordata</taxon>
        <taxon>Craniata</taxon>
        <taxon>Vertebrata</taxon>
        <taxon>Euteleostomi</taxon>
        <taxon>Amphibia</taxon>
        <taxon>Batrachia</taxon>
        <taxon>Anura</taxon>
        <taxon>Neobatrachia</taxon>
        <taxon>Ranoidea</taxon>
        <taxon>Ranidae</taxon>
        <taxon>Staurois</taxon>
    </lineage>
</organism>
<keyword evidence="2" id="KW-1185">Reference proteome</keyword>
<accession>A0ABN9A9T5</accession>
<dbReference type="Proteomes" id="UP001162483">
    <property type="component" value="Unassembled WGS sequence"/>
</dbReference>
<gene>
    <name evidence="1" type="ORF">SPARVUS_LOCUS269206</name>
</gene>
<comment type="caution">
    <text evidence="1">The sequence shown here is derived from an EMBL/GenBank/DDBJ whole genome shotgun (WGS) entry which is preliminary data.</text>
</comment>
<name>A0ABN9A9T5_9NEOB</name>
<sequence length="101" mass="11417">MGPDDCGQGGIKCSRPSIRENKNCLRVSGQLRSVSRRNNTPSLLYMEGILPNDFYQWKDYYPIVGISGRNSAPSLLVGGIVPHHCYQGRGIGPHHWYQWEE</sequence>
<evidence type="ECO:0000313" key="1">
    <source>
        <dbReference type="EMBL" id="CAI9532751.1"/>
    </source>
</evidence>
<evidence type="ECO:0000313" key="2">
    <source>
        <dbReference type="Proteomes" id="UP001162483"/>
    </source>
</evidence>
<proteinExistence type="predicted"/>